<gene>
    <name evidence="1" type="ORF">METZ01_LOCUS94794</name>
</gene>
<dbReference type="AlphaFoldDB" id="A0A381VNP7"/>
<protein>
    <submittedName>
        <fullName evidence="1">Uncharacterized protein</fullName>
    </submittedName>
</protein>
<reference evidence="1" key="1">
    <citation type="submission" date="2018-05" db="EMBL/GenBank/DDBJ databases">
        <authorList>
            <person name="Lanie J.A."/>
            <person name="Ng W.-L."/>
            <person name="Kazmierczak K.M."/>
            <person name="Andrzejewski T.M."/>
            <person name="Davidsen T.M."/>
            <person name="Wayne K.J."/>
            <person name="Tettelin H."/>
            <person name="Glass J.I."/>
            <person name="Rusch D."/>
            <person name="Podicherti R."/>
            <person name="Tsui H.-C.T."/>
            <person name="Winkler M.E."/>
        </authorList>
    </citation>
    <scope>NUCLEOTIDE SEQUENCE</scope>
</reference>
<accession>A0A381VNP7</accession>
<feature type="non-terminal residue" evidence="1">
    <location>
        <position position="32"/>
    </location>
</feature>
<name>A0A381VNP7_9ZZZZ</name>
<organism evidence="1">
    <name type="scientific">marine metagenome</name>
    <dbReference type="NCBI Taxonomy" id="408172"/>
    <lineage>
        <taxon>unclassified sequences</taxon>
        <taxon>metagenomes</taxon>
        <taxon>ecological metagenomes</taxon>
    </lineage>
</organism>
<proteinExistence type="predicted"/>
<dbReference type="EMBL" id="UINC01009349">
    <property type="protein sequence ID" value="SVA41940.1"/>
    <property type="molecule type" value="Genomic_DNA"/>
</dbReference>
<sequence>MLTERSIPMPFLTWGSHRIGFDQDCYPSSKIP</sequence>
<evidence type="ECO:0000313" key="1">
    <source>
        <dbReference type="EMBL" id="SVA41940.1"/>
    </source>
</evidence>